<gene>
    <name evidence="1" type="ORF">S12H4_16635</name>
</gene>
<proteinExistence type="predicted"/>
<evidence type="ECO:0000313" key="1">
    <source>
        <dbReference type="EMBL" id="GAI79828.1"/>
    </source>
</evidence>
<comment type="caution">
    <text evidence="1">The sequence shown here is derived from an EMBL/GenBank/DDBJ whole genome shotgun (WGS) entry which is preliminary data.</text>
</comment>
<dbReference type="AlphaFoldDB" id="X1RGT8"/>
<organism evidence="1">
    <name type="scientific">marine sediment metagenome</name>
    <dbReference type="NCBI Taxonomy" id="412755"/>
    <lineage>
        <taxon>unclassified sequences</taxon>
        <taxon>metagenomes</taxon>
        <taxon>ecological metagenomes</taxon>
    </lineage>
</organism>
<accession>X1RGT8</accession>
<dbReference type="EMBL" id="BARW01008058">
    <property type="protein sequence ID" value="GAI79828.1"/>
    <property type="molecule type" value="Genomic_DNA"/>
</dbReference>
<reference evidence="1" key="1">
    <citation type="journal article" date="2014" name="Front. Microbiol.">
        <title>High frequency of phylogenetically diverse reductive dehalogenase-homologous genes in deep subseafloor sedimentary metagenomes.</title>
        <authorList>
            <person name="Kawai M."/>
            <person name="Futagami T."/>
            <person name="Toyoda A."/>
            <person name="Takaki Y."/>
            <person name="Nishi S."/>
            <person name="Hori S."/>
            <person name="Arai W."/>
            <person name="Tsubouchi T."/>
            <person name="Morono Y."/>
            <person name="Uchiyama I."/>
            <person name="Ito T."/>
            <person name="Fujiyama A."/>
            <person name="Inagaki F."/>
            <person name="Takami H."/>
        </authorList>
    </citation>
    <scope>NUCLEOTIDE SEQUENCE</scope>
    <source>
        <strain evidence="1">Expedition CK06-06</strain>
    </source>
</reference>
<sequence length="153" mass="16686">MPDINKPMDIPELNLQPPITGKIRLGEDMVQTLALLCAMGDSKRITLRASESGVLQTVTPRIKSLWGATSSGDPSTKQGDDIPCNEVMILGHPDNDVKIWVRPHAVYVPTGDNANIAWPVGAGEVVSFVVSNLNHIWFYFEGATDKVIVAYTE</sequence>
<protein>
    <submittedName>
        <fullName evidence="1">Uncharacterized protein</fullName>
    </submittedName>
</protein>
<name>X1RGT8_9ZZZZ</name>